<dbReference type="EC" id="1.-.-.-" evidence="7"/>
<evidence type="ECO:0000313" key="8">
    <source>
        <dbReference type="Proteomes" id="UP001596990"/>
    </source>
</evidence>
<organism evidence="7 8">
    <name type="scientific">Thalassobacillus hwangdonensis</name>
    <dbReference type="NCBI Taxonomy" id="546108"/>
    <lineage>
        <taxon>Bacteria</taxon>
        <taxon>Bacillati</taxon>
        <taxon>Bacillota</taxon>
        <taxon>Bacilli</taxon>
        <taxon>Bacillales</taxon>
        <taxon>Bacillaceae</taxon>
        <taxon>Thalassobacillus</taxon>
    </lineage>
</organism>
<dbReference type="PIRSF" id="PIRSF000350">
    <property type="entry name" value="Mercury_reductase_MerA"/>
    <property type="match status" value="1"/>
</dbReference>
<feature type="domain" description="FAD/NAD(P)-binding" evidence="6">
    <location>
        <begin position="5"/>
        <end position="320"/>
    </location>
</feature>
<keyword evidence="7" id="KW-0560">Oxidoreductase</keyword>
<dbReference type="RefSeq" id="WP_386056101.1">
    <property type="nucleotide sequence ID" value="NZ_JBHTKL010000001.1"/>
</dbReference>
<dbReference type="PANTHER" id="PTHR43014">
    <property type="entry name" value="MERCURIC REDUCTASE"/>
    <property type="match status" value="1"/>
</dbReference>
<proteinExistence type="inferred from homology"/>
<dbReference type="InterPro" id="IPR036188">
    <property type="entry name" value="FAD/NAD-bd_sf"/>
</dbReference>
<evidence type="ECO:0000256" key="1">
    <source>
        <dbReference type="ARBA" id="ARBA00001974"/>
    </source>
</evidence>
<evidence type="ECO:0000259" key="5">
    <source>
        <dbReference type="Pfam" id="PF02852"/>
    </source>
</evidence>
<protein>
    <submittedName>
        <fullName evidence="7">Dihydrolipoyl dehydrogenase family protein</fullName>
        <ecNumber evidence="7">1.-.-.-</ecNumber>
    </submittedName>
</protein>
<keyword evidence="3" id="KW-0285">Flavoprotein</keyword>
<comment type="cofactor">
    <cofactor evidence="1">
        <name>FAD</name>
        <dbReference type="ChEBI" id="CHEBI:57692"/>
    </cofactor>
</comment>
<dbReference type="Proteomes" id="UP001596990">
    <property type="component" value="Unassembled WGS sequence"/>
</dbReference>
<dbReference type="EMBL" id="JBHTKL010000001">
    <property type="protein sequence ID" value="MFD1017955.1"/>
    <property type="molecule type" value="Genomic_DNA"/>
</dbReference>
<feature type="domain" description="Pyridine nucleotide-disulphide oxidoreductase dimerisation" evidence="5">
    <location>
        <begin position="340"/>
        <end position="442"/>
    </location>
</feature>
<dbReference type="PRINTS" id="PR00368">
    <property type="entry name" value="FADPNR"/>
</dbReference>
<evidence type="ECO:0000256" key="4">
    <source>
        <dbReference type="ARBA" id="ARBA00022827"/>
    </source>
</evidence>
<evidence type="ECO:0000256" key="3">
    <source>
        <dbReference type="ARBA" id="ARBA00022630"/>
    </source>
</evidence>
<dbReference type="SUPFAM" id="SSF51905">
    <property type="entry name" value="FAD/NAD(P)-binding domain"/>
    <property type="match status" value="1"/>
</dbReference>
<dbReference type="InterPro" id="IPR016156">
    <property type="entry name" value="FAD/NAD-linked_Rdtase_dimer_sf"/>
</dbReference>
<evidence type="ECO:0000256" key="2">
    <source>
        <dbReference type="ARBA" id="ARBA00007532"/>
    </source>
</evidence>
<dbReference type="InterPro" id="IPR001100">
    <property type="entry name" value="Pyr_nuc-diS_OxRdtase"/>
</dbReference>
<evidence type="ECO:0000313" key="7">
    <source>
        <dbReference type="EMBL" id="MFD1017955.1"/>
    </source>
</evidence>
<accession>A0ABW3KWC3</accession>
<keyword evidence="8" id="KW-1185">Reference proteome</keyword>
<dbReference type="Pfam" id="PF02852">
    <property type="entry name" value="Pyr_redox_dim"/>
    <property type="match status" value="1"/>
</dbReference>
<dbReference type="InterPro" id="IPR004099">
    <property type="entry name" value="Pyr_nucl-diS_OxRdtase_dimer"/>
</dbReference>
<dbReference type="GO" id="GO:0016491">
    <property type="term" value="F:oxidoreductase activity"/>
    <property type="evidence" value="ECO:0007669"/>
    <property type="project" value="UniProtKB-KW"/>
</dbReference>
<comment type="caution">
    <text evidence="7">The sequence shown here is derived from an EMBL/GenBank/DDBJ whole genome shotgun (WGS) entry which is preliminary data.</text>
</comment>
<sequence>MDATYDLIVIGTGVAGSSVASSAKKEGWNVAIVDEGPLGGTCPQYGCDPKKVMVEISRIYDDAKRVNGLGLNADISMNWEELIAFKNTFTQPIPDDTEKKFEQKGVDLYKGRASFLDANTLSVDKKTLHAKHFVIATGATPKTLPIEGSNHMVTSDQFFELKRLPQRLLFVGGGYIAFEFAHLAARLGKEVILVHRGKHVLEAFDYEMTNKLIETSKDLGIDIHTNTEVKKITKQDNGYNIMVQKFDHEHRLHADMVIHGGGRAANIETLALDNANVSYSDDGIDVNFNFQSTTQGHIYAAGDCASANLPALTPVAGEEAKRLISHLLHHQEQEPLQKHVPTIVYTYPMLASVGLTQQEAKAKSIPYECDSKSIKNFFTYKQTKETTAYMKILRNPYTKEILGAHFLSSKADHLINLFTLAIEHRITSESLKEVLWAYPTAESDIPSFF</sequence>
<dbReference type="PRINTS" id="PR00411">
    <property type="entry name" value="PNDRDTASEI"/>
</dbReference>
<evidence type="ECO:0000259" key="6">
    <source>
        <dbReference type="Pfam" id="PF07992"/>
    </source>
</evidence>
<dbReference type="SUPFAM" id="SSF55424">
    <property type="entry name" value="FAD/NAD-linked reductases, dimerisation (C-terminal) domain"/>
    <property type="match status" value="1"/>
</dbReference>
<reference evidence="8" key="1">
    <citation type="journal article" date="2019" name="Int. J. Syst. Evol. Microbiol.">
        <title>The Global Catalogue of Microorganisms (GCM) 10K type strain sequencing project: providing services to taxonomists for standard genome sequencing and annotation.</title>
        <authorList>
            <consortium name="The Broad Institute Genomics Platform"/>
            <consortium name="The Broad Institute Genome Sequencing Center for Infectious Disease"/>
            <person name="Wu L."/>
            <person name="Ma J."/>
        </authorList>
    </citation>
    <scope>NUCLEOTIDE SEQUENCE [LARGE SCALE GENOMIC DNA]</scope>
    <source>
        <strain evidence="8">CCUG 56607</strain>
    </source>
</reference>
<dbReference type="Gene3D" id="3.50.50.60">
    <property type="entry name" value="FAD/NAD(P)-binding domain"/>
    <property type="match status" value="2"/>
</dbReference>
<gene>
    <name evidence="7" type="ORF">ACFQ2J_01980</name>
</gene>
<name>A0ABW3KWC3_9BACI</name>
<dbReference type="PANTHER" id="PTHR43014:SF5">
    <property type="entry name" value="GLUTATHIONE REDUCTASE (NADPH)"/>
    <property type="match status" value="1"/>
</dbReference>
<dbReference type="InterPro" id="IPR023753">
    <property type="entry name" value="FAD/NAD-binding_dom"/>
</dbReference>
<comment type="similarity">
    <text evidence="2">Belongs to the class-I pyridine nucleotide-disulfide oxidoreductase family.</text>
</comment>
<keyword evidence="4" id="KW-0274">FAD</keyword>
<dbReference type="Gene3D" id="3.30.390.30">
    <property type="match status" value="1"/>
</dbReference>
<dbReference type="Pfam" id="PF07992">
    <property type="entry name" value="Pyr_redox_2"/>
    <property type="match status" value="1"/>
</dbReference>